<dbReference type="InterPro" id="IPR027595">
    <property type="entry name" value="CHP04338"/>
</dbReference>
<dbReference type="EMBL" id="CP008947">
    <property type="protein sequence ID" value="AII07672.1"/>
    <property type="molecule type" value="Genomic_DNA"/>
</dbReference>
<protein>
    <recommendedName>
        <fullName evidence="3">TIGR04338 family metallohydrolase</fullName>
    </recommendedName>
</protein>
<reference evidence="1 2" key="1">
    <citation type="submission" date="2014-07" db="EMBL/GenBank/DDBJ databases">
        <title>Genome Sequence of Rhodococcus opacus Strain R7, a Biodegrader of Mono- and Polycyclic Aromatic Hydrocarbons.</title>
        <authorList>
            <person name="Di Gennaro P."/>
            <person name="Zampolli J."/>
            <person name="Presti I."/>
            <person name="Cappelletti M."/>
            <person name="D'Ursi P."/>
            <person name="Orro A."/>
            <person name="Mezzelani A."/>
            <person name="Milanesi L."/>
        </authorList>
    </citation>
    <scope>NUCLEOTIDE SEQUENCE [LARGE SCALE GENOMIC DNA]</scope>
    <source>
        <strain evidence="1 2">R7</strain>
    </source>
</reference>
<name>A0A076ER64_RHOOP</name>
<dbReference type="eggNOG" id="ENOG50331UX">
    <property type="taxonomic scope" value="Bacteria"/>
</dbReference>
<dbReference type="RefSeq" id="WP_037230149.1">
    <property type="nucleotide sequence ID" value="NZ_CP008947.1"/>
</dbReference>
<dbReference type="Proteomes" id="UP000028488">
    <property type="component" value="Chromosome"/>
</dbReference>
<evidence type="ECO:0000313" key="2">
    <source>
        <dbReference type="Proteomes" id="UP000028488"/>
    </source>
</evidence>
<gene>
    <name evidence="1" type="ORF">EP51_24695</name>
</gene>
<accession>A0A076ER64</accession>
<dbReference type="NCBIfam" id="TIGR04338">
    <property type="entry name" value="HEXXH_Rv0185"/>
    <property type="match status" value="1"/>
</dbReference>
<organism evidence="1 2">
    <name type="scientific">Rhodococcus opacus</name>
    <name type="common">Nocardia opaca</name>
    <dbReference type="NCBI Taxonomy" id="37919"/>
    <lineage>
        <taxon>Bacteria</taxon>
        <taxon>Bacillati</taxon>
        <taxon>Actinomycetota</taxon>
        <taxon>Actinomycetes</taxon>
        <taxon>Mycobacteriales</taxon>
        <taxon>Nocardiaceae</taxon>
        <taxon>Rhodococcus</taxon>
    </lineage>
</organism>
<proteinExistence type="predicted"/>
<evidence type="ECO:0000313" key="1">
    <source>
        <dbReference type="EMBL" id="AII07672.1"/>
    </source>
</evidence>
<evidence type="ECO:0008006" key="3">
    <source>
        <dbReference type="Google" id="ProtNLM"/>
    </source>
</evidence>
<dbReference type="AlphaFoldDB" id="A0A076ER64"/>
<sequence length="174" mass="19526">MKRPRDTQRTAVYDAEALVRTMFDRADERGLRVVDVLGSQVTLPVERKFASIDSVQDYVDRVLALNWVRSTWTRAATPIHVRARSGNKAAHYESDCATIAVPEHRNGNAWAFRELVVLHEVAHHLDPSDPEYPTVAPHGPEYVDRYLTLVGEIIGPEAAFVLRTMLLAGGVRLN</sequence>